<proteinExistence type="predicted"/>
<accession>A0A2N6UDF0</accession>
<dbReference type="Proteomes" id="UP000235701">
    <property type="component" value="Unassembled WGS sequence"/>
</dbReference>
<dbReference type="OrthoDB" id="5106738at2"/>
<dbReference type="EMBL" id="PNHQ01000011">
    <property type="protein sequence ID" value="PMC79633.1"/>
    <property type="molecule type" value="Genomic_DNA"/>
</dbReference>
<dbReference type="AlphaFoldDB" id="A0A2N6UDF0"/>
<evidence type="ECO:0000313" key="2">
    <source>
        <dbReference type="Proteomes" id="UP000235701"/>
    </source>
</evidence>
<gene>
    <name evidence="1" type="ORF">CJ191_05430</name>
</gene>
<sequence length="229" mass="27049">MVKITKEVYEQIKIDLPKIEESLSSRNGSEKLWRNLRSKYSILLPGLTKHVRESGKMTSAGTEFDYRPELEQLKEAILAYMIVNPVEQQSNEEIENEGNEQLNQTTPRSIDEIINEKIEESKIYIRSKESKQKQIALEKIWDTFERLKTIYGENKKKSVTRLIDIVSKESPVTKELISREFQELTQIGNTYHIRHFENGKEPIYSDDFREYLYFRILSLISYCINEMNQ</sequence>
<protein>
    <submittedName>
        <fullName evidence="1">Uncharacterized protein</fullName>
    </submittedName>
</protein>
<comment type="caution">
    <text evidence="1">The sequence shown here is derived from an EMBL/GenBank/DDBJ whole genome shotgun (WGS) entry which is preliminary data.</text>
</comment>
<name>A0A2N6UDF0_9LACT</name>
<reference evidence="1 2" key="1">
    <citation type="submission" date="2017-09" db="EMBL/GenBank/DDBJ databases">
        <title>Bacterial strain isolated from the female urinary microbiota.</title>
        <authorList>
            <person name="Thomas-White K."/>
            <person name="Kumar N."/>
            <person name="Forster S."/>
            <person name="Putonti C."/>
            <person name="Lawley T."/>
            <person name="Wolfe A.J."/>
        </authorList>
    </citation>
    <scope>NUCLEOTIDE SEQUENCE [LARGE SCALE GENOMIC DNA]</scope>
    <source>
        <strain evidence="1 2">UMB0240</strain>
    </source>
</reference>
<evidence type="ECO:0000313" key="1">
    <source>
        <dbReference type="EMBL" id="PMC79633.1"/>
    </source>
</evidence>
<organism evidence="1 2">
    <name type="scientific">Aerococcus viridans</name>
    <dbReference type="NCBI Taxonomy" id="1377"/>
    <lineage>
        <taxon>Bacteria</taxon>
        <taxon>Bacillati</taxon>
        <taxon>Bacillota</taxon>
        <taxon>Bacilli</taxon>
        <taxon>Lactobacillales</taxon>
        <taxon>Aerococcaceae</taxon>
        <taxon>Aerococcus</taxon>
    </lineage>
</organism>
<keyword evidence="2" id="KW-1185">Reference proteome</keyword>
<dbReference type="RefSeq" id="WP_102199215.1">
    <property type="nucleotide sequence ID" value="NZ_PNHQ01000011.1"/>
</dbReference>